<reference evidence="2 3" key="1">
    <citation type="submission" date="2015-07" db="EMBL/GenBank/DDBJ databases">
        <title>Whole genome sequence of Herpetosiphon geysericola DSM 7119.</title>
        <authorList>
            <person name="Hemp J."/>
            <person name="Ward L.M."/>
            <person name="Pace L.A."/>
            <person name="Fischer W.W."/>
        </authorList>
    </citation>
    <scope>NUCLEOTIDE SEQUENCE [LARGE SCALE GENOMIC DNA]</scope>
    <source>
        <strain evidence="2 3">DSM 7119</strain>
    </source>
</reference>
<evidence type="ECO:0000256" key="1">
    <source>
        <dbReference type="SAM" id="MobiDB-lite"/>
    </source>
</evidence>
<organism evidence="2 3">
    <name type="scientific">Herpetosiphon geysericola</name>
    <dbReference type="NCBI Taxonomy" id="70996"/>
    <lineage>
        <taxon>Bacteria</taxon>
        <taxon>Bacillati</taxon>
        <taxon>Chloroflexota</taxon>
        <taxon>Chloroflexia</taxon>
        <taxon>Herpetosiphonales</taxon>
        <taxon>Herpetosiphonaceae</taxon>
        <taxon>Herpetosiphon</taxon>
    </lineage>
</organism>
<feature type="region of interest" description="Disordered" evidence="1">
    <location>
        <begin position="110"/>
        <end position="139"/>
    </location>
</feature>
<gene>
    <name evidence="2" type="ORF">SE18_08560</name>
</gene>
<dbReference type="AlphaFoldDB" id="A0A0P6YZV6"/>
<keyword evidence="3" id="KW-1185">Reference proteome</keyword>
<comment type="caution">
    <text evidence="2">The sequence shown here is derived from an EMBL/GenBank/DDBJ whole genome shotgun (WGS) entry which is preliminary data.</text>
</comment>
<accession>A0A0P6YZV6</accession>
<evidence type="ECO:0000313" key="3">
    <source>
        <dbReference type="Proteomes" id="UP000050277"/>
    </source>
</evidence>
<dbReference type="STRING" id="70996.SE18_08560"/>
<dbReference type="OrthoDB" id="9855073at2"/>
<sequence length="139" mass="15551">MAEFTLFDLEPEPLTFRARNGQVYELLRPSHFGLRSLAQLDRLQQRIAAKQAMLTDVSVESTPRALKLAEIELTKLLDDLIGVVGPDMPDDVCASMTLVEKLRFAGWWTQENSPKSKAPEEAAGTALVTKPIRKKSTRK</sequence>
<evidence type="ECO:0000313" key="2">
    <source>
        <dbReference type="EMBL" id="KPL89996.1"/>
    </source>
</evidence>
<proteinExistence type="predicted"/>
<dbReference type="EMBL" id="LGKP01000014">
    <property type="protein sequence ID" value="KPL89996.1"/>
    <property type="molecule type" value="Genomic_DNA"/>
</dbReference>
<protein>
    <submittedName>
        <fullName evidence="2">Uncharacterized protein</fullName>
    </submittedName>
</protein>
<name>A0A0P6YZV6_9CHLR</name>
<dbReference type="RefSeq" id="WP_054534026.1">
    <property type="nucleotide sequence ID" value="NZ_LGKP01000014.1"/>
</dbReference>
<dbReference type="Proteomes" id="UP000050277">
    <property type="component" value="Unassembled WGS sequence"/>
</dbReference>